<protein>
    <submittedName>
        <fullName evidence="2">Uncharacterized protein</fullName>
    </submittedName>
</protein>
<dbReference type="Proteomes" id="UP001599542">
    <property type="component" value="Unassembled WGS sequence"/>
</dbReference>
<reference evidence="2 3" key="1">
    <citation type="submission" date="2024-09" db="EMBL/GenBank/DDBJ databases">
        <title>The Natural Products Discovery Center: Release of the First 8490 Sequenced Strains for Exploring Actinobacteria Biosynthetic Diversity.</title>
        <authorList>
            <person name="Kalkreuter E."/>
            <person name="Kautsar S.A."/>
            <person name="Yang D."/>
            <person name="Bader C.D."/>
            <person name="Teijaro C.N."/>
            <person name="Fluegel L."/>
            <person name="Davis C.M."/>
            <person name="Simpson J.R."/>
            <person name="Lauterbach L."/>
            <person name="Steele A.D."/>
            <person name="Gui C."/>
            <person name="Meng S."/>
            <person name="Li G."/>
            <person name="Viehrig K."/>
            <person name="Ye F."/>
            <person name="Su P."/>
            <person name="Kiefer A.F."/>
            <person name="Nichols A."/>
            <person name="Cepeda A.J."/>
            <person name="Yan W."/>
            <person name="Fan B."/>
            <person name="Jiang Y."/>
            <person name="Adhikari A."/>
            <person name="Zheng C.-J."/>
            <person name="Schuster L."/>
            <person name="Cowan T.M."/>
            <person name="Smanski M.J."/>
            <person name="Chevrette M.G."/>
            <person name="De Carvalho L.P.S."/>
            <person name="Shen B."/>
        </authorList>
    </citation>
    <scope>NUCLEOTIDE SEQUENCE [LARGE SCALE GENOMIC DNA]</scope>
    <source>
        <strain evidence="2 3">NPDC058753</strain>
    </source>
</reference>
<gene>
    <name evidence="2" type="ORF">ACFW6T_33020</name>
</gene>
<evidence type="ECO:0000313" key="3">
    <source>
        <dbReference type="Proteomes" id="UP001599542"/>
    </source>
</evidence>
<sequence>MERTPGGSDGYEDADTGADADRVAARLLAEVAAAKARLVEAARAIREIDRSLAAGPERPEDGRGPGPGPGSGAG</sequence>
<name>A0ABW6GVW1_9ACTN</name>
<proteinExistence type="predicted"/>
<evidence type="ECO:0000256" key="1">
    <source>
        <dbReference type="SAM" id="MobiDB-lite"/>
    </source>
</evidence>
<accession>A0ABW6GVW1</accession>
<feature type="region of interest" description="Disordered" evidence="1">
    <location>
        <begin position="50"/>
        <end position="74"/>
    </location>
</feature>
<dbReference type="EMBL" id="JBHYPX010000105">
    <property type="protein sequence ID" value="MFE1356796.1"/>
    <property type="molecule type" value="Genomic_DNA"/>
</dbReference>
<keyword evidence="3" id="KW-1185">Reference proteome</keyword>
<evidence type="ECO:0000313" key="2">
    <source>
        <dbReference type="EMBL" id="MFE1356796.1"/>
    </source>
</evidence>
<dbReference type="RefSeq" id="WP_380330741.1">
    <property type="nucleotide sequence ID" value="NZ_JBHYPW010000071.1"/>
</dbReference>
<organism evidence="2 3">
    <name type="scientific">Kitasatospora phosalacinea</name>
    <dbReference type="NCBI Taxonomy" id="2065"/>
    <lineage>
        <taxon>Bacteria</taxon>
        <taxon>Bacillati</taxon>
        <taxon>Actinomycetota</taxon>
        <taxon>Actinomycetes</taxon>
        <taxon>Kitasatosporales</taxon>
        <taxon>Streptomycetaceae</taxon>
        <taxon>Kitasatospora</taxon>
    </lineage>
</organism>
<comment type="caution">
    <text evidence="2">The sequence shown here is derived from an EMBL/GenBank/DDBJ whole genome shotgun (WGS) entry which is preliminary data.</text>
</comment>